<protein>
    <submittedName>
        <fullName evidence="2">Uncharacterized protein</fullName>
    </submittedName>
</protein>
<dbReference type="AlphaFoldDB" id="A0AAV4YKZ9"/>
<feature type="transmembrane region" description="Helical" evidence="1">
    <location>
        <begin position="88"/>
        <end position="107"/>
    </location>
</feature>
<reference evidence="2" key="1">
    <citation type="submission" date="2021-07" db="EMBL/GenBank/DDBJ databases">
        <title>Draft genome sequence of carbapenem-resistant Aeromonas spp. in Japan.</title>
        <authorList>
            <person name="Maehana S."/>
            <person name="Suzuki M."/>
            <person name="Kitasato H."/>
        </authorList>
    </citation>
    <scope>NUCLEOTIDE SEQUENCE</scope>
    <source>
        <strain evidence="2">KAM343</strain>
    </source>
</reference>
<evidence type="ECO:0000256" key="1">
    <source>
        <dbReference type="SAM" id="Phobius"/>
    </source>
</evidence>
<dbReference type="EMBL" id="BPNI01000019">
    <property type="protein sequence ID" value="GJA40588.1"/>
    <property type="molecule type" value="Genomic_DNA"/>
</dbReference>
<evidence type="ECO:0000313" key="2">
    <source>
        <dbReference type="EMBL" id="GJA40588.1"/>
    </source>
</evidence>
<sequence length="117" mass="11105">MATLAEDSATGAGTGAVDGKAAEGVGAVAGLAEGSATGVGTGAVDGKAAEGVGTGAAVTAADWGCAAAEVGSAPCKGKLHTPIMAMRVLGFIIGISCCLLLSAARAISLARYTQPRK</sequence>
<keyword evidence="1" id="KW-0812">Transmembrane</keyword>
<dbReference type="Proteomes" id="UP000886939">
    <property type="component" value="Unassembled WGS sequence"/>
</dbReference>
<comment type="caution">
    <text evidence="2">The sequence shown here is derived from an EMBL/GenBank/DDBJ whole genome shotgun (WGS) entry which is preliminary data.</text>
</comment>
<gene>
    <name evidence="2" type="ORF">KAM343_13840</name>
</gene>
<keyword evidence="1" id="KW-0472">Membrane</keyword>
<proteinExistence type="predicted"/>
<name>A0AAV4YKZ9_AERCA</name>
<organism evidence="2 3">
    <name type="scientific">Aeromonas caviae</name>
    <name type="common">Aeromonas punctata</name>
    <dbReference type="NCBI Taxonomy" id="648"/>
    <lineage>
        <taxon>Bacteria</taxon>
        <taxon>Pseudomonadati</taxon>
        <taxon>Pseudomonadota</taxon>
        <taxon>Gammaproteobacteria</taxon>
        <taxon>Aeromonadales</taxon>
        <taxon>Aeromonadaceae</taxon>
        <taxon>Aeromonas</taxon>
    </lineage>
</organism>
<evidence type="ECO:0000313" key="3">
    <source>
        <dbReference type="Proteomes" id="UP000886939"/>
    </source>
</evidence>
<accession>A0AAV4YKZ9</accession>
<keyword evidence="1" id="KW-1133">Transmembrane helix</keyword>